<name>A0A6M3ZTR5_9BURK</name>
<dbReference type="InterPro" id="IPR002938">
    <property type="entry name" value="FAD-bd"/>
</dbReference>
<evidence type="ECO:0000256" key="4">
    <source>
        <dbReference type="ARBA" id="ARBA00023002"/>
    </source>
</evidence>
<dbReference type="Proteomes" id="UP000501648">
    <property type="component" value="Chromosome"/>
</dbReference>
<dbReference type="EMBL" id="CP008956">
    <property type="protein sequence ID" value="QJQ01936.1"/>
    <property type="molecule type" value="Genomic_DNA"/>
</dbReference>
<feature type="domain" description="FAD-binding" evidence="6">
    <location>
        <begin position="6"/>
        <end position="344"/>
    </location>
</feature>
<sequence>MKPLHIAIAGAGPAGLAMALYLKRAGHRVSLLERFVQAAPVGSGLILQPTGLTVLQDLGLFSRIAALGQRIDRLYGADARSGKTVLDVRYDAIAGGRYGIAVHRAALFGVLLEAARQEGIEVETGHDISGLEYTGAQAWLTAADGRRLGGFDLVIDASGARSPLRRHALRSCEPRPLPYGAFWVSLRAQPGLSFGHNSLVQRYRRASTMIGVLPIGRPRPQDEPMVAFFWSTRPDRVESLKQAGLSAWKDGVHALWPECAPYLAQIDGFEQMTLARYGHHTLPLPYAERLAIIGDAAHSTSPQLGQGANMALLDARALSHALQQSDTLEQALPRYAASRRRHVRTFQAMSAMFTPFYQSDSLWLPWVRDQLAARLSVVPPAPQLLARMVAGTLVDPFTSIGLREHNWTAAPQPSALTEGIQAQRE</sequence>
<dbReference type="AlphaFoldDB" id="A0A6M3ZTR5"/>
<dbReference type="GO" id="GO:0071949">
    <property type="term" value="F:FAD binding"/>
    <property type="evidence" value="ECO:0007669"/>
    <property type="project" value="InterPro"/>
</dbReference>
<dbReference type="InterPro" id="IPR050493">
    <property type="entry name" value="FAD-dep_Monooxygenase_BioMet"/>
</dbReference>
<dbReference type="InterPro" id="IPR036188">
    <property type="entry name" value="FAD/NAD-bd_sf"/>
</dbReference>
<dbReference type="RefSeq" id="WP_017451693.1">
    <property type="nucleotide sequence ID" value="NZ_CP008956.1"/>
</dbReference>
<comment type="cofactor">
    <cofactor evidence="1">
        <name>FAD</name>
        <dbReference type="ChEBI" id="CHEBI:57692"/>
    </cofactor>
</comment>
<reference evidence="7 8" key="1">
    <citation type="journal article" date="2012" name="J. Bacteriol.">
        <title>Genome sequence of the pathogenic Herbaspirillum seropedicae strain Os34, isolated from rice roots.</title>
        <authorList>
            <person name="Ye W."/>
            <person name="Ye S."/>
            <person name="Liu J."/>
            <person name="Chang S."/>
            <person name="Chen M."/>
            <person name="Zhu B."/>
            <person name="Guo L."/>
            <person name="An Q."/>
        </authorList>
    </citation>
    <scope>NUCLEOTIDE SEQUENCE [LARGE SCALE GENOMIC DNA]</scope>
    <source>
        <strain evidence="7 8">Os34</strain>
    </source>
</reference>
<dbReference type="Gene3D" id="3.50.50.60">
    <property type="entry name" value="FAD/NAD(P)-binding domain"/>
    <property type="match status" value="1"/>
</dbReference>
<evidence type="ECO:0000313" key="7">
    <source>
        <dbReference type="EMBL" id="QJQ01936.1"/>
    </source>
</evidence>
<keyword evidence="5 7" id="KW-0503">Monooxygenase</keyword>
<evidence type="ECO:0000313" key="8">
    <source>
        <dbReference type="Proteomes" id="UP000501648"/>
    </source>
</evidence>
<evidence type="ECO:0000256" key="5">
    <source>
        <dbReference type="ARBA" id="ARBA00023033"/>
    </source>
</evidence>
<keyword evidence="3" id="KW-0274">FAD</keyword>
<proteinExistence type="predicted"/>
<organism evidence="7 8">
    <name type="scientific">Herbaspirillum rubrisubalbicans Os34</name>
    <dbReference type="NCBI Taxonomy" id="1235827"/>
    <lineage>
        <taxon>Bacteria</taxon>
        <taxon>Pseudomonadati</taxon>
        <taxon>Pseudomonadota</taxon>
        <taxon>Betaproteobacteria</taxon>
        <taxon>Burkholderiales</taxon>
        <taxon>Oxalobacteraceae</taxon>
        <taxon>Herbaspirillum</taxon>
    </lineage>
</organism>
<dbReference type="PANTHER" id="PTHR13789:SF318">
    <property type="entry name" value="GERANYLGERANYL DIPHOSPHATE REDUCTASE"/>
    <property type="match status" value="1"/>
</dbReference>
<evidence type="ECO:0000259" key="6">
    <source>
        <dbReference type="Pfam" id="PF01494"/>
    </source>
</evidence>
<dbReference type="PANTHER" id="PTHR13789">
    <property type="entry name" value="MONOOXYGENASE"/>
    <property type="match status" value="1"/>
</dbReference>
<dbReference type="PRINTS" id="PR00420">
    <property type="entry name" value="RNGMNOXGNASE"/>
</dbReference>
<evidence type="ECO:0000256" key="2">
    <source>
        <dbReference type="ARBA" id="ARBA00022630"/>
    </source>
</evidence>
<gene>
    <name evidence="7" type="ORF">C798_17335</name>
</gene>
<dbReference type="Pfam" id="PF01494">
    <property type="entry name" value="FAD_binding_3"/>
    <property type="match status" value="1"/>
</dbReference>
<accession>A0A6M3ZTR5</accession>
<dbReference type="SUPFAM" id="SSF51905">
    <property type="entry name" value="FAD/NAD(P)-binding domain"/>
    <property type="match status" value="1"/>
</dbReference>
<evidence type="ECO:0000256" key="3">
    <source>
        <dbReference type="ARBA" id="ARBA00022827"/>
    </source>
</evidence>
<protein>
    <submittedName>
        <fullName evidence="7">FAD-dependent monooxygenase</fullName>
    </submittedName>
</protein>
<dbReference type="GO" id="GO:0004497">
    <property type="term" value="F:monooxygenase activity"/>
    <property type="evidence" value="ECO:0007669"/>
    <property type="project" value="UniProtKB-KW"/>
</dbReference>
<keyword evidence="2" id="KW-0285">Flavoprotein</keyword>
<keyword evidence="4" id="KW-0560">Oxidoreductase</keyword>
<evidence type="ECO:0000256" key="1">
    <source>
        <dbReference type="ARBA" id="ARBA00001974"/>
    </source>
</evidence>